<feature type="region of interest" description="Disordered" evidence="1">
    <location>
        <begin position="68"/>
        <end position="88"/>
    </location>
</feature>
<dbReference type="VEuPathDB" id="VectorBase:ISCW009554"/>
<dbReference type="InParanoid" id="B7Q1H3"/>
<evidence type="ECO:0000313" key="2">
    <source>
        <dbReference type="EMBL" id="EEC12695.1"/>
    </source>
</evidence>
<gene>
    <name evidence="2" type="ORF">IscW_ISCW009554</name>
</gene>
<dbReference type="Proteomes" id="UP000001555">
    <property type="component" value="Unassembled WGS sequence"/>
</dbReference>
<dbReference type="HOGENOM" id="CLU_190179_0_0_1"/>
<dbReference type="EnsemblMetazoa" id="ISCW009554-RA">
    <property type="protein sequence ID" value="ISCW009554-PA"/>
    <property type="gene ID" value="ISCW009554"/>
</dbReference>
<reference evidence="2 4" key="1">
    <citation type="submission" date="2008-03" db="EMBL/GenBank/DDBJ databases">
        <title>Annotation of Ixodes scapularis.</title>
        <authorList>
            <consortium name="Ixodes scapularis Genome Project Consortium"/>
            <person name="Caler E."/>
            <person name="Hannick L.I."/>
            <person name="Bidwell S."/>
            <person name="Joardar V."/>
            <person name="Thiagarajan M."/>
            <person name="Amedeo P."/>
            <person name="Galinsky K.J."/>
            <person name="Schobel S."/>
            <person name="Inman J."/>
            <person name="Hostetler J."/>
            <person name="Miller J."/>
            <person name="Hammond M."/>
            <person name="Megy K."/>
            <person name="Lawson D."/>
            <person name="Kodira C."/>
            <person name="Sutton G."/>
            <person name="Meyer J."/>
            <person name="Hill C.A."/>
            <person name="Birren B."/>
            <person name="Nene V."/>
            <person name="Collins F."/>
            <person name="Alarcon-Chaidez F."/>
            <person name="Wikel S."/>
            <person name="Strausberg R."/>
        </authorList>
    </citation>
    <scope>NUCLEOTIDE SEQUENCE [LARGE SCALE GENOMIC DNA]</scope>
    <source>
        <strain evidence="4">Wikel</strain>
        <strain evidence="2">Wikel colony</strain>
    </source>
</reference>
<name>B7Q1H3_IXOSC</name>
<protein>
    <submittedName>
        <fullName evidence="2 3">Uncharacterized protein</fullName>
    </submittedName>
</protein>
<evidence type="ECO:0000313" key="3">
    <source>
        <dbReference type="EnsemblMetazoa" id="ISCW009554-PA"/>
    </source>
</evidence>
<dbReference type="VEuPathDB" id="VectorBase:ISCI009554"/>
<dbReference type="AlphaFoldDB" id="B7Q1H3"/>
<dbReference type="EMBL" id="DS837754">
    <property type="protein sequence ID" value="EEC12695.1"/>
    <property type="molecule type" value="Genomic_DNA"/>
</dbReference>
<dbReference type="EMBL" id="ABJB010720975">
    <property type="status" value="NOT_ANNOTATED_CDS"/>
    <property type="molecule type" value="Genomic_DNA"/>
</dbReference>
<evidence type="ECO:0000256" key="1">
    <source>
        <dbReference type="SAM" id="MobiDB-lite"/>
    </source>
</evidence>
<feature type="compositionally biased region" description="Polar residues" evidence="1">
    <location>
        <begin position="71"/>
        <end position="81"/>
    </location>
</feature>
<dbReference type="PaxDb" id="6945-B7Q1H3"/>
<organism>
    <name type="scientific">Ixodes scapularis</name>
    <name type="common">Black-legged tick</name>
    <name type="synonym">Deer tick</name>
    <dbReference type="NCBI Taxonomy" id="6945"/>
    <lineage>
        <taxon>Eukaryota</taxon>
        <taxon>Metazoa</taxon>
        <taxon>Ecdysozoa</taxon>
        <taxon>Arthropoda</taxon>
        <taxon>Chelicerata</taxon>
        <taxon>Arachnida</taxon>
        <taxon>Acari</taxon>
        <taxon>Parasitiformes</taxon>
        <taxon>Ixodida</taxon>
        <taxon>Ixodoidea</taxon>
        <taxon>Ixodidae</taxon>
        <taxon>Ixodinae</taxon>
        <taxon>Ixodes</taxon>
    </lineage>
</organism>
<sequence>MVWETLPHTQPLRLSPPPFSAWADASSVGFSIITPRTTKALIAPSSRAICLREALALVCSANEGPHGTLLHTDNQSLSSASAKPKEAL</sequence>
<reference evidence="3" key="2">
    <citation type="submission" date="2020-05" db="UniProtKB">
        <authorList>
            <consortium name="EnsemblMetazoa"/>
        </authorList>
    </citation>
    <scope>IDENTIFICATION</scope>
    <source>
        <strain evidence="3">wikel</strain>
    </source>
</reference>
<accession>B7Q1H3</accession>
<keyword evidence="4" id="KW-1185">Reference proteome</keyword>
<evidence type="ECO:0000313" key="4">
    <source>
        <dbReference type="Proteomes" id="UP000001555"/>
    </source>
</evidence>
<proteinExistence type="predicted"/>